<dbReference type="Proteomes" id="UP001550348">
    <property type="component" value="Unassembled WGS sequence"/>
</dbReference>
<comment type="caution">
    <text evidence="2">The sequence shown here is derived from an EMBL/GenBank/DDBJ whole genome shotgun (WGS) entry which is preliminary data.</text>
</comment>
<name>A0ABV2VVT0_9ACTN</name>
<keyword evidence="1" id="KW-1133">Transmembrane helix</keyword>
<feature type="transmembrane region" description="Helical" evidence="1">
    <location>
        <begin position="20"/>
        <end position="42"/>
    </location>
</feature>
<keyword evidence="3" id="KW-1185">Reference proteome</keyword>
<protein>
    <recommendedName>
        <fullName evidence="4">DUF4878 domain-containing protein</fullName>
    </recommendedName>
</protein>
<accession>A0ABV2VVT0</accession>
<evidence type="ECO:0000313" key="2">
    <source>
        <dbReference type="EMBL" id="MEU0156895.1"/>
    </source>
</evidence>
<dbReference type="SUPFAM" id="SSF54427">
    <property type="entry name" value="NTF2-like"/>
    <property type="match status" value="1"/>
</dbReference>
<keyword evidence="1" id="KW-0812">Transmembrane</keyword>
<dbReference type="InterPro" id="IPR032710">
    <property type="entry name" value="NTF2-like_dom_sf"/>
</dbReference>
<evidence type="ECO:0000313" key="3">
    <source>
        <dbReference type="Proteomes" id="UP001550348"/>
    </source>
</evidence>
<proteinExistence type="predicted"/>
<keyword evidence="1" id="KW-0472">Membrane</keyword>
<dbReference type="RefSeq" id="WP_355668372.1">
    <property type="nucleotide sequence ID" value="NZ_JBEXRX010000253.1"/>
</dbReference>
<dbReference type="EMBL" id="JBEXRX010000253">
    <property type="protein sequence ID" value="MEU0156895.1"/>
    <property type="molecule type" value="Genomic_DNA"/>
</dbReference>
<evidence type="ECO:0000256" key="1">
    <source>
        <dbReference type="SAM" id="Phobius"/>
    </source>
</evidence>
<gene>
    <name evidence="2" type="ORF">ABZ071_34540</name>
</gene>
<organism evidence="2 3">
    <name type="scientific">Micromonospora fulviviridis</name>
    <dbReference type="NCBI Taxonomy" id="47860"/>
    <lineage>
        <taxon>Bacteria</taxon>
        <taxon>Bacillati</taxon>
        <taxon>Actinomycetota</taxon>
        <taxon>Actinomycetes</taxon>
        <taxon>Micromonosporales</taxon>
        <taxon>Micromonosporaceae</taxon>
        <taxon>Micromonospora</taxon>
    </lineage>
</organism>
<sequence length="148" mass="15736">MTYQPAMVPPRKSNTTRVVLTVVGVVLALCCVGGVVGGFAIYHAAREATGPAQATVDSFAGALVARDYPTAYGQLCGRVRDRVSQEDFVRQQSAQPALTGYQIVGVNVTNTNGRVRGSAQVRFTPQSGTTLTQAFVLVKEDGGWRVCE</sequence>
<reference evidence="2 3" key="1">
    <citation type="submission" date="2024-06" db="EMBL/GenBank/DDBJ databases">
        <title>The Natural Products Discovery Center: Release of the First 8490 Sequenced Strains for Exploring Actinobacteria Biosynthetic Diversity.</title>
        <authorList>
            <person name="Kalkreuter E."/>
            <person name="Kautsar S.A."/>
            <person name="Yang D."/>
            <person name="Bader C.D."/>
            <person name="Teijaro C.N."/>
            <person name="Fluegel L."/>
            <person name="Davis C.M."/>
            <person name="Simpson J.R."/>
            <person name="Lauterbach L."/>
            <person name="Steele A.D."/>
            <person name="Gui C."/>
            <person name="Meng S."/>
            <person name="Li G."/>
            <person name="Viehrig K."/>
            <person name="Ye F."/>
            <person name="Su P."/>
            <person name="Kiefer A.F."/>
            <person name="Nichols A."/>
            <person name="Cepeda A.J."/>
            <person name="Yan W."/>
            <person name="Fan B."/>
            <person name="Jiang Y."/>
            <person name="Adhikari A."/>
            <person name="Zheng C.-J."/>
            <person name="Schuster L."/>
            <person name="Cowan T.M."/>
            <person name="Smanski M.J."/>
            <person name="Chevrette M.G."/>
            <person name="De Carvalho L.P.S."/>
            <person name="Shen B."/>
        </authorList>
    </citation>
    <scope>NUCLEOTIDE SEQUENCE [LARGE SCALE GENOMIC DNA]</scope>
    <source>
        <strain evidence="2 3">NPDC006286</strain>
    </source>
</reference>
<evidence type="ECO:0008006" key="4">
    <source>
        <dbReference type="Google" id="ProtNLM"/>
    </source>
</evidence>